<dbReference type="GO" id="GO:0005576">
    <property type="term" value="C:extracellular region"/>
    <property type="evidence" value="ECO:0007669"/>
    <property type="project" value="UniProtKB-SubCell"/>
</dbReference>
<feature type="binding site" evidence="14">
    <location>
        <begin position="253"/>
        <end position="255"/>
    </location>
    <ligand>
        <name>Mo-bis(molybdopterin guanine dinucleotide)</name>
        <dbReference type="ChEBI" id="CHEBI:60539"/>
    </ligand>
</feature>
<dbReference type="InterPro" id="IPR019546">
    <property type="entry name" value="TAT_signal_bac_arc"/>
</dbReference>
<feature type="domain" description="4Fe-4S Mo/W bis-MGD-type" evidence="16">
    <location>
        <begin position="36"/>
        <end position="92"/>
    </location>
</feature>
<dbReference type="InterPro" id="IPR006311">
    <property type="entry name" value="TAT_signal"/>
</dbReference>
<feature type="chain" id="PRO_5014423060" description="Nitrate reductase" evidence="15">
    <location>
        <begin position="31"/>
        <end position="795"/>
    </location>
</feature>
<feature type="binding site" evidence="14">
    <location>
        <position position="337"/>
    </location>
    <ligand>
        <name>Mo-bis(molybdopterin guanine dinucleotide)</name>
        <dbReference type="ChEBI" id="CHEBI:60539"/>
    </ligand>
</feature>
<dbReference type="CDD" id="cd02754">
    <property type="entry name" value="MopB_Nitrate-R-NapA-like"/>
    <property type="match status" value="1"/>
</dbReference>
<keyword evidence="2 14" id="KW-0004">4Fe-4S</keyword>
<dbReference type="Gene3D" id="2.40.40.20">
    <property type="match status" value="1"/>
</dbReference>
<keyword evidence="9 14" id="KW-0408">Iron</keyword>
<protein>
    <recommendedName>
        <fullName evidence="14">Nitrate reductase</fullName>
        <ecNumber evidence="14">1.9.6.1</ecNumber>
    </recommendedName>
</protein>
<feature type="binding site" evidence="14">
    <location>
        <position position="766"/>
    </location>
    <ligand>
        <name>Mo-bis(molybdopterin guanine dinucleotide)</name>
        <dbReference type="ChEBI" id="CHEBI:60539"/>
    </ligand>
</feature>
<evidence type="ECO:0000256" key="13">
    <source>
        <dbReference type="ARBA" id="ARBA00055000"/>
    </source>
</evidence>
<comment type="subcellular location">
    <subcellularLocation>
        <location evidence="14">Secreted</location>
    </subcellularLocation>
    <text evidence="14">Membrane-associated.</text>
</comment>
<feature type="binding site" evidence="14">
    <location>
        <begin position="665"/>
        <end position="674"/>
    </location>
    <ligand>
        <name>Mo-bis(molybdopterin guanine dinucleotide)</name>
        <dbReference type="ChEBI" id="CHEBI:60539"/>
    </ligand>
</feature>
<feature type="binding site" evidence="14">
    <location>
        <position position="739"/>
    </location>
    <ligand>
        <name>substrate</name>
    </ligand>
</feature>
<comment type="similarity">
    <text evidence="14">Belongs to the prokaryotic molybdopterin-containing oxidoreductase family. NasA/NapA/NarB subfamily.</text>
</comment>
<dbReference type="InterPro" id="IPR006963">
    <property type="entry name" value="Mopterin_OxRdtase_4Fe-4S_dom"/>
</dbReference>
<evidence type="ECO:0000259" key="16">
    <source>
        <dbReference type="PROSITE" id="PS51669"/>
    </source>
</evidence>
<dbReference type="FunFam" id="2.40.40.20:FF:000005">
    <property type="entry name" value="Periplasmic nitrate reductase"/>
    <property type="match status" value="1"/>
</dbReference>
<feature type="binding site" evidence="14">
    <location>
        <position position="78"/>
    </location>
    <ligand>
        <name>[4Fe-4S] cluster</name>
        <dbReference type="ChEBI" id="CHEBI:49883"/>
    </ligand>
</feature>
<dbReference type="Pfam" id="PF10518">
    <property type="entry name" value="TAT_signal"/>
    <property type="match status" value="1"/>
</dbReference>
<dbReference type="InterPro" id="IPR006657">
    <property type="entry name" value="MoPterin_dinucl-bd_dom"/>
</dbReference>
<evidence type="ECO:0000256" key="5">
    <source>
        <dbReference type="ARBA" id="ARBA00022729"/>
    </source>
</evidence>
<dbReference type="GO" id="GO:0006777">
    <property type="term" value="P:Mo-molybdopterin cofactor biosynthetic process"/>
    <property type="evidence" value="ECO:0007669"/>
    <property type="project" value="UniProtKB-UniRule"/>
</dbReference>
<evidence type="ECO:0000256" key="10">
    <source>
        <dbReference type="ARBA" id="ARBA00023014"/>
    </source>
</evidence>
<keyword evidence="6" id="KW-0574">Periplasm</keyword>
<feature type="signal peptide" evidence="15">
    <location>
        <begin position="1"/>
        <end position="30"/>
    </location>
</feature>
<dbReference type="SMART" id="SM00926">
    <property type="entry name" value="Molybdop_Fe4S4"/>
    <property type="match status" value="1"/>
</dbReference>
<keyword evidence="7 14" id="KW-0249">Electron transport</keyword>
<sequence length="795" mass="89569">MISRRDFIKLSAAVATAAAAGINLSSKAEAKDADVDRWVKGTCRFCGTGCGVYLGVKNDKVVAIKGNPEAKTNFGFLCVKGFLAYKVMYHPDRLKYPMIRQSDGKFKRVSWDEALNYVTEKFKYFHQKYGKDSVAYYGSGQAMTEETYTFNKLWKAGFRSNMVEGNPRLCMASAVAGYITTYGSDEPIGSYSDIEHAKCLFIVGSNTSEAHPIIFRRIMRRKMSNPDVKVIVCEPRKTNTSKIADLWLPVDPGTDLAVFHCMAREIIKNGWHDKRFIDEHTRITDGEKVYEFNHYVQFLEQFTPEAVEKITRCPAENIKKAAEWFAKHGPTMSLWCMGLNQRTRGVWANNLVHNLHLITGQIGYPGAEPFSLTGQPNACGGVRETGALCHLLPGTKPVADPKWRAHCEKEWGVPEGTIDPKPGFHTVKMFESLGAENDTTKPIKAMLVCTTNPAQSLPNAHKYIKNMKDAFLVVLDIFPTRTTQLADVILPAAFIYEKGGVYGCSERRSQHTDKAVNPPGEAKPDIWIAAQIAKRMGLEKLIPWNMDDPQKANALAWADYTRVTKDTDHTFAGVSYERIKKEKAGVQWPCPSPDHPGTVRRYVRGSDPMFDHQGFLEKFGKKIPSDKKIYFYMDAKNEGKANIFLRPYKPAAENPDQEYPFFLTTGRVIEHWHTSTMTMRIPEISRAQPYSFVEIHPEDAKKYGITNGDMVEVASRRGKVTLPAVVTQKSLPGILFIPWYDQHVDRMVNFVCNDAVDPGSFEPEYKVAAVKIRKVSGPVKLKDKYIISDVNEKFV</sequence>
<dbReference type="GO" id="GO:0009055">
    <property type="term" value="F:electron transfer activity"/>
    <property type="evidence" value="ECO:0007669"/>
    <property type="project" value="UniProtKB-UniRule"/>
</dbReference>
<evidence type="ECO:0000256" key="14">
    <source>
        <dbReference type="HAMAP-Rule" id="MF_01630"/>
    </source>
</evidence>
<dbReference type="Pfam" id="PF00384">
    <property type="entry name" value="Molybdopterin"/>
    <property type="match status" value="1"/>
</dbReference>
<evidence type="ECO:0000313" key="18">
    <source>
        <dbReference type="Proteomes" id="UP000242881"/>
    </source>
</evidence>
<comment type="caution">
    <text evidence="17">The sequence shown here is derived from an EMBL/GenBank/DDBJ whole genome shotgun (WGS) entry which is preliminary data.</text>
</comment>
<dbReference type="InterPro" id="IPR009010">
    <property type="entry name" value="Asp_de-COase-like_dom_sf"/>
</dbReference>
<keyword evidence="5 14" id="KW-0732">Signal</keyword>
<dbReference type="GO" id="GO:0009325">
    <property type="term" value="C:nitrate reductase complex"/>
    <property type="evidence" value="ECO:0007669"/>
    <property type="project" value="TreeGrafter"/>
</dbReference>
<feature type="binding site" evidence="14">
    <location>
        <position position="46"/>
    </location>
    <ligand>
        <name>[4Fe-4S] cluster</name>
        <dbReference type="ChEBI" id="CHEBI:49883"/>
    </ligand>
</feature>
<dbReference type="PROSITE" id="PS51318">
    <property type="entry name" value="TAT"/>
    <property type="match status" value="1"/>
</dbReference>
<dbReference type="EMBL" id="PNIN01000047">
    <property type="protein sequence ID" value="PMP71012.1"/>
    <property type="molecule type" value="Genomic_DNA"/>
</dbReference>
<comment type="subunit">
    <text evidence="14">Component of the nitrate reductase NapAB complex composed of NapA and NapB.</text>
</comment>
<dbReference type="SUPFAM" id="SSF53706">
    <property type="entry name" value="Formate dehydrogenase/DMSO reductase, domains 1-3"/>
    <property type="match status" value="1"/>
</dbReference>
<evidence type="ECO:0000256" key="9">
    <source>
        <dbReference type="ARBA" id="ARBA00023004"/>
    </source>
</evidence>
<evidence type="ECO:0000256" key="8">
    <source>
        <dbReference type="ARBA" id="ARBA00023002"/>
    </source>
</evidence>
<feature type="binding site" evidence="14">
    <location>
        <position position="166"/>
    </location>
    <ligand>
        <name>Mo-bis(molybdopterin guanine dinucleotide)</name>
        <dbReference type="ChEBI" id="CHEBI:60539"/>
    </ligand>
</feature>
<reference evidence="17 18" key="1">
    <citation type="submission" date="2018-01" db="EMBL/GenBank/DDBJ databases">
        <title>Metagenomic assembled genomes from two thermal pools in the Uzon Caldera, Kamchatka, Russia.</title>
        <authorList>
            <person name="Wilkins L."/>
            <person name="Ettinger C."/>
        </authorList>
    </citation>
    <scope>NUCLEOTIDE SEQUENCE [LARGE SCALE GENOMIC DNA]</scope>
    <source>
        <strain evidence="17">ZAV-05</strain>
    </source>
</reference>
<feature type="binding site" evidence="14">
    <location>
        <position position="80"/>
    </location>
    <ligand>
        <name>Mo-bis(molybdopterin guanine dinucleotide)</name>
        <dbReference type="ChEBI" id="CHEBI:60539"/>
    </ligand>
</feature>
<evidence type="ECO:0000256" key="1">
    <source>
        <dbReference type="ARBA" id="ARBA00022448"/>
    </source>
</evidence>
<dbReference type="GO" id="GO:0045333">
    <property type="term" value="P:cellular respiration"/>
    <property type="evidence" value="ECO:0007669"/>
    <property type="project" value="UniProtKB-ARBA"/>
</dbReference>
<dbReference type="InterPro" id="IPR006655">
    <property type="entry name" value="Mopterin_OxRdtase_prok_CS"/>
</dbReference>
<dbReference type="PANTHER" id="PTHR43105:SF11">
    <property type="entry name" value="PERIPLASMIC NITRATE REDUCTASE"/>
    <property type="match status" value="1"/>
</dbReference>
<feature type="binding site" evidence="14">
    <location>
        <position position="498"/>
    </location>
    <ligand>
        <name>Mo-bis(molybdopterin guanine dinucleotide)</name>
        <dbReference type="ChEBI" id="CHEBI:60539"/>
    </ligand>
</feature>
<dbReference type="GO" id="GO:0042128">
    <property type="term" value="P:nitrate assimilation"/>
    <property type="evidence" value="ECO:0007669"/>
    <property type="project" value="UniProtKB-UniRule"/>
</dbReference>
<evidence type="ECO:0000256" key="3">
    <source>
        <dbReference type="ARBA" id="ARBA00022505"/>
    </source>
</evidence>
<dbReference type="InterPro" id="IPR010051">
    <property type="entry name" value="Periplasm_NO3_reductase_lsu"/>
</dbReference>
<dbReference type="GO" id="GO:0050140">
    <property type="term" value="F:nitrate reductase (cytochrome) activity"/>
    <property type="evidence" value="ECO:0007669"/>
    <property type="project" value="UniProtKB-EC"/>
</dbReference>
<dbReference type="Pfam" id="PF04879">
    <property type="entry name" value="Molybdop_Fe4S4"/>
    <property type="match status" value="1"/>
</dbReference>
<feature type="binding site" evidence="14">
    <location>
        <position position="141"/>
    </location>
    <ligand>
        <name>Mo-bis(molybdopterin guanine dinucleotide)</name>
        <dbReference type="ChEBI" id="CHEBI:60539"/>
    </ligand>
</feature>
<dbReference type="GO" id="GO:0016020">
    <property type="term" value="C:membrane"/>
    <property type="evidence" value="ECO:0007669"/>
    <property type="project" value="TreeGrafter"/>
</dbReference>
<feature type="binding site" evidence="14">
    <location>
        <position position="525"/>
    </location>
    <ligand>
        <name>Mo-bis(molybdopterin guanine dinucleotide)</name>
        <dbReference type="ChEBI" id="CHEBI:60539"/>
    </ligand>
</feature>
<evidence type="ECO:0000313" key="17">
    <source>
        <dbReference type="EMBL" id="PMP71012.1"/>
    </source>
</evidence>
<dbReference type="Proteomes" id="UP000242881">
    <property type="component" value="Unassembled WGS sequence"/>
</dbReference>
<evidence type="ECO:0000256" key="7">
    <source>
        <dbReference type="ARBA" id="ARBA00022982"/>
    </source>
</evidence>
<comment type="caution">
    <text evidence="14">Lacks conserved residue(s) required for the propagation of feature annotation.</text>
</comment>
<proteinExistence type="inferred from homology"/>
<evidence type="ECO:0000256" key="11">
    <source>
        <dbReference type="ARBA" id="ARBA00023063"/>
    </source>
</evidence>
<comment type="cofactor">
    <cofactor evidence="14">
        <name>[4Fe-4S] cluster</name>
        <dbReference type="ChEBI" id="CHEBI:49883"/>
    </cofactor>
    <text evidence="14">Binds 1 [4Fe-4S] cluster.</text>
</comment>
<comment type="catalytic activity">
    <reaction evidence="12 14">
        <text>2 Fe(II)-[cytochrome] + nitrate + 2 H(+) = 2 Fe(III)-[cytochrome] + nitrite + H2O</text>
        <dbReference type="Rhea" id="RHEA:12909"/>
        <dbReference type="Rhea" id="RHEA-COMP:11777"/>
        <dbReference type="Rhea" id="RHEA-COMP:11778"/>
        <dbReference type="ChEBI" id="CHEBI:15377"/>
        <dbReference type="ChEBI" id="CHEBI:15378"/>
        <dbReference type="ChEBI" id="CHEBI:16301"/>
        <dbReference type="ChEBI" id="CHEBI:17632"/>
        <dbReference type="ChEBI" id="CHEBI:29033"/>
        <dbReference type="ChEBI" id="CHEBI:29034"/>
        <dbReference type="EC" id="1.9.6.1"/>
    </reaction>
</comment>
<keyword evidence="3 14" id="KW-0500">Molybdenum</keyword>
<keyword evidence="4 14" id="KW-0479">Metal-binding</keyword>
<dbReference type="GO" id="GO:0043546">
    <property type="term" value="F:molybdopterin cofactor binding"/>
    <property type="evidence" value="ECO:0007669"/>
    <property type="project" value="InterPro"/>
</dbReference>
<evidence type="ECO:0000256" key="12">
    <source>
        <dbReference type="ARBA" id="ARBA00052176"/>
    </source>
</evidence>
<feature type="binding site" evidence="14">
    <location>
        <position position="170"/>
    </location>
    <ligand>
        <name>Mo-bis(molybdopterin guanine dinucleotide)</name>
        <dbReference type="ChEBI" id="CHEBI:60539"/>
    </ligand>
</feature>
<gene>
    <name evidence="14" type="primary">napA</name>
    <name evidence="17" type="ORF">C0187_04670</name>
</gene>
<keyword evidence="1 14" id="KW-0813">Transport</keyword>
<feature type="binding site" evidence="14">
    <location>
        <position position="50"/>
    </location>
    <ligand>
        <name>[4Fe-4S] cluster</name>
        <dbReference type="ChEBI" id="CHEBI:49883"/>
    </ligand>
</feature>
<evidence type="ECO:0000256" key="15">
    <source>
        <dbReference type="SAM" id="SignalP"/>
    </source>
</evidence>
<dbReference type="HAMAP" id="MF_01630">
    <property type="entry name" value="Nitrate_reduct_NapA"/>
    <property type="match status" value="1"/>
</dbReference>
<dbReference type="PANTHER" id="PTHR43105">
    <property type="entry name" value="RESPIRATORY NITRATE REDUCTASE"/>
    <property type="match status" value="1"/>
</dbReference>
<dbReference type="SUPFAM" id="SSF50692">
    <property type="entry name" value="ADC-like"/>
    <property type="match status" value="1"/>
</dbReference>
<dbReference type="GO" id="GO:0030151">
    <property type="term" value="F:molybdenum ion binding"/>
    <property type="evidence" value="ECO:0007669"/>
    <property type="project" value="InterPro"/>
</dbReference>
<dbReference type="GO" id="GO:0005506">
    <property type="term" value="F:iron ion binding"/>
    <property type="evidence" value="ECO:0007669"/>
    <property type="project" value="UniProtKB-UniRule"/>
</dbReference>
<feature type="binding site" evidence="14">
    <location>
        <position position="749"/>
    </location>
    <ligand>
        <name>Mo-bis(molybdopterin guanine dinucleotide)</name>
        <dbReference type="ChEBI" id="CHEBI:60539"/>
    </ligand>
</feature>
<evidence type="ECO:0000256" key="6">
    <source>
        <dbReference type="ARBA" id="ARBA00022764"/>
    </source>
</evidence>
<dbReference type="Pfam" id="PF01568">
    <property type="entry name" value="Molydop_binding"/>
    <property type="match status" value="1"/>
</dbReference>
<feature type="binding site" evidence="14">
    <location>
        <position position="341"/>
    </location>
    <ligand>
        <name>Mo-bis(molybdopterin guanine dinucleotide)</name>
        <dbReference type="ChEBI" id="CHEBI:60539"/>
    </ligand>
</feature>
<dbReference type="NCBIfam" id="TIGR01409">
    <property type="entry name" value="TAT_signal_seq"/>
    <property type="match status" value="1"/>
</dbReference>
<dbReference type="GO" id="GO:0051539">
    <property type="term" value="F:4 iron, 4 sulfur cluster binding"/>
    <property type="evidence" value="ECO:0007669"/>
    <property type="project" value="UniProtKB-KW"/>
</dbReference>
<organism evidence="17 18">
    <name type="scientific">Calditerrivibrio nitroreducens</name>
    <dbReference type="NCBI Taxonomy" id="477976"/>
    <lineage>
        <taxon>Bacteria</taxon>
        <taxon>Pseudomonadati</taxon>
        <taxon>Deferribacterota</taxon>
        <taxon>Deferribacteres</taxon>
        <taxon>Deferribacterales</taxon>
        <taxon>Calditerrivibrionaceae</taxon>
    </lineage>
</organism>
<dbReference type="Gene3D" id="3.40.228.10">
    <property type="entry name" value="Dimethylsulfoxide Reductase, domain 2"/>
    <property type="match status" value="1"/>
</dbReference>
<dbReference type="AlphaFoldDB" id="A0A2J6WKS8"/>
<evidence type="ECO:0000256" key="2">
    <source>
        <dbReference type="ARBA" id="ARBA00022485"/>
    </source>
</evidence>
<dbReference type="Gene3D" id="3.40.50.740">
    <property type="match status" value="1"/>
</dbReference>
<dbReference type="InterPro" id="IPR006656">
    <property type="entry name" value="Mopterin_OxRdtase"/>
</dbReference>
<comment type="cofactor">
    <cofactor evidence="14">
        <name>Mo-bis(molybdopterin guanine dinucleotide)</name>
        <dbReference type="ChEBI" id="CHEBI:60539"/>
    </cofactor>
    <text evidence="14">Binds 1 molybdenum-bis(molybdopterin guanine dinucleotide) (Mo-bis-MGD) cofactor per subunit.</text>
</comment>
<feature type="binding site" evidence="14">
    <location>
        <position position="452"/>
    </location>
    <ligand>
        <name>Mo-bis(molybdopterin guanine dinucleotide)</name>
        <dbReference type="ChEBI" id="CHEBI:60539"/>
    </ligand>
</feature>
<dbReference type="CDD" id="cd00508">
    <property type="entry name" value="MopB_CT_Fdh-Nap-like"/>
    <property type="match status" value="1"/>
</dbReference>
<comment type="function">
    <text evidence="14">Catalytic subunit of the nitrate reductase complex NapAB. Receives electrons from NapB and catalyzes the reduction of nitrate to nitrite.</text>
</comment>
<dbReference type="PROSITE" id="PS00932">
    <property type="entry name" value="MOLYBDOPTERIN_PROK_3"/>
    <property type="match status" value="1"/>
</dbReference>
<dbReference type="PROSITE" id="PS51669">
    <property type="entry name" value="4FE4S_MOW_BIS_MGD"/>
    <property type="match status" value="1"/>
</dbReference>
<keyword evidence="10 14" id="KW-0411">Iron-sulfur</keyword>
<keyword evidence="8 14" id="KW-0560">Oxidoreductase</keyword>
<keyword evidence="11 14" id="KW-0534">Nitrate assimilation</keyword>
<comment type="function">
    <text evidence="13">Catalytic subunit of the periplasmic nitrate reductase complex NapAB. Receives electrons from NapB and catalyzes the reduction of nitrate to nitrite.</text>
</comment>
<accession>A0A2J6WKS8</accession>
<name>A0A2J6WKS8_9BACT</name>
<dbReference type="Gene3D" id="2.20.25.90">
    <property type="entry name" value="ADC-like domains"/>
    <property type="match status" value="1"/>
</dbReference>
<feature type="binding site" evidence="14">
    <location>
        <position position="43"/>
    </location>
    <ligand>
        <name>[4Fe-4S] cluster</name>
        <dbReference type="ChEBI" id="CHEBI:49883"/>
    </ligand>
</feature>
<evidence type="ECO:0000256" key="4">
    <source>
        <dbReference type="ARBA" id="ARBA00022723"/>
    </source>
</evidence>
<dbReference type="EC" id="1.9.6.1" evidence="14"/>
<comment type="PTM">
    <text evidence="14">Predicted to be exported by the Tat system. The position of the signal peptide cleavage has not been experimentally proven.</text>
</comment>
<dbReference type="InterPro" id="IPR050123">
    <property type="entry name" value="Prok_molybdopt-oxidoreductase"/>
</dbReference>